<feature type="active site" description="Tele-phosphohistidine intermediate" evidence="1">
    <location>
        <position position="26"/>
    </location>
</feature>
<dbReference type="Proteomes" id="UP000192656">
    <property type="component" value="Unassembled WGS sequence"/>
</dbReference>
<sequence length="212" mass="23590">MRDGTNSFAELTAAAKRLRDVYLCRHGETDYNAEARLQGQRDIPLNDRGREQAKRNGAMLRERLGDDVGAYRFVASPLGRAVETMQILRREIGLAPDDFAIDARLKELSFGDWEGSTLKEIKLRDPDGHRARKADKWNFRTPGETGESYADLVCRIRPVIDDTEPKTILVAHGGIARAVLNAVCGLAEDEAATIGIPQDRVLAFENGCPIWI</sequence>
<evidence type="ECO:0000313" key="3">
    <source>
        <dbReference type="EMBL" id="SMC99080.1"/>
    </source>
</evidence>
<dbReference type="Gene3D" id="3.40.50.1240">
    <property type="entry name" value="Phosphoglycerate mutase-like"/>
    <property type="match status" value="1"/>
</dbReference>
<feature type="active site" description="Proton donor/acceptor" evidence="1">
    <location>
        <position position="107"/>
    </location>
</feature>
<evidence type="ECO:0000313" key="4">
    <source>
        <dbReference type="Proteomes" id="UP000192656"/>
    </source>
</evidence>
<dbReference type="SMART" id="SM00855">
    <property type="entry name" value="PGAM"/>
    <property type="match status" value="1"/>
</dbReference>
<dbReference type="PROSITE" id="PS00175">
    <property type="entry name" value="PG_MUTASE"/>
    <property type="match status" value="1"/>
</dbReference>
<dbReference type="SUPFAM" id="SSF53254">
    <property type="entry name" value="Phosphoglycerate mutase-like"/>
    <property type="match status" value="1"/>
</dbReference>
<proteinExistence type="predicted"/>
<dbReference type="InterPro" id="IPR050275">
    <property type="entry name" value="PGM_Phosphatase"/>
</dbReference>
<feature type="binding site" evidence="2">
    <location>
        <position position="80"/>
    </location>
    <ligand>
        <name>substrate</name>
    </ligand>
</feature>
<name>A0A1W2DNN5_9HYPH</name>
<accession>A0A1W2DNN5</accession>
<dbReference type="Pfam" id="PF00300">
    <property type="entry name" value="His_Phos_1"/>
    <property type="match status" value="1"/>
</dbReference>
<dbReference type="EMBL" id="FWXR01000016">
    <property type="protein sequence ID" value="SMC99080.1"/>
    <property type="molecule type" value="Genomic_DNA"/>
</dbReference>
<dbReference type="PRINTS" id="PR00991">
    <property type="entry name" value="6PFRUCTKNASE"/>
</dbReference>
<dbReference type="CDD" id="cd07067">
    <property type="entry name" value="HP_PGM_like"/>
    <property type="match status" value="1"/>
</dbReference>
<keyword evidence="4" id="KW-1185">Reference proteome</keyword>
<organism evidence="3 4">
    <name type="scientific">Fulvimarina manganoxydans</name>
    <dbReference type="NCBI Taxonomy" id="937218"/>
    <lineage>
        <taxon>Bacteria</taxon>
        <taxon>Pseudomonadati</taxon>
        <taxon>Pseudomonadota</taxon>
        <taxon>Alphaproteobacteria</taxon>
        <taxon>Hyphomicrobiales</taxon>
        <taxon>Aurantimonadaceae</taxon>
        <taxon>Fulvimarina</taxon>
    </lineage>
</organism>
<dbReference type="PANTHER" id="PTHR48100:SF59">
    <property type="entry name" value="ADENOSYLCOBALAMIN_ALPHA-RIBAZOLE PHOSPHATASE"/>
    <property type="match status" value="1"/>
</dbReference>
<dbReference type="PANTHER" id="PTHR48100">
    <property type="entry name" value="BROAD-SPECIFICITY PHOSPHATASE YOR283W-RELATED"/>
    <property type="match status" value="1"/>
</dbReference>
<dbReference type="PIRSF" id="PIRSF000709">
    <property type="entry name" value="6PFK_2-Ptase"/>
    <property type="match status" value="1"/>
</dbReference>
<dbReference type="OrthoDB" id="9781415at2"/>
<dbReference type="InterPro" id="IPR001345">
    <property type="entry name" value="PG/BPGM_mutase_AS"/>
</dbReference>
<dbReference type="InterPro" id="IPR029033">
    <property type="entry name" value="His_PPase_superfam"/>
</dbReference>
<dbReference type="InterPro" id="IPR003094">
    <property type="entry name" value="6Pfruct_kin"/>
</dbReference>
<gene>
    <name evidence="3" type="ORF">SAMN06297251_11689</name>
</gene>
<protein>
    <submittedName>
        <fullName evidence="3">Probable phosphoglycerate mutase</fullName>
    </submittedName>
</protein>
<dbReference type="RefSeq" id="WP_084411532.1">
    <property type="nucleotide sequence ID" value="NZ_FWXR01000016.1"/>
</dbReference>
<dbReference type="GO" id="GO:0005524">
    <property type="term" value="F:ATP binding"/>
    <property type="evidence" value="ECO:0007669"/>
    <property type="project" value="InterPro"/>
</dbReference>
<dbReference type="STRING" id="937218.SAMN06297251_11689"/>
<evidence type="ECO:0000256" key="2">
    <source>
        <dbReference type="PIRSR" id="PIRSR613078-2"/>
    </source>
</evidence>
<evidence type="ECO:0000256" key="1">
    <source>
        <dbReference type="PIRSR" id="PIRSR613078-1"/>
    </source>
</evidence>
<dbReference type="GO" id="GO:0005737">
    <property type="term" value="C:cytoplasm"/>
    <property type="evidence" value="ECO:0007669"/>
    <property type="project" value="TreeGrafter"/>
</dbReference>
<dbReference type="GO" id="GO:0006003">
    <property type="term" value="P:fructose 2,6-bisphosphate metabolic process"/>
    <property type="evidence" value="ECO:0007669"/>
    <property type="project" value="InterPro"/>
</dbReference>
<dbReference type="GO" id="GO:0016791">
    <property type="term" value="F:phosphatase activity"/>
    <property type="evidence" value="ECO:0007669"/>
    <property type="project" value="TreeGrafter"/>
</dbReference>
<dbReference type="InterPro" id="IPR013078">
    <property type="entry name" value="His_Pase_superF_clade-1"/>
</dbReference>
<reference evidence="3 4" key="1">
    <citation type="submission" date="2017-04" db="EMBL/GenBank/DDBJ databases">
        <authorList>
            <person name="Afonso C.L."/>
            <person name="Miller P.J."/>
            <person name="Scott M.A."/>
            <person name="Spackman E."/>
            <person name="Goraichik I."/>
            <person name="Dimitrov K.M."/>
            <person name="Suarez D.L."/>
            <person name="Swayne D.E."/>
        </authorList>
    </citation>
    <scope>NUCLEOTIDE SEQUENCE [LARGE SCALE GENOMIC DNA]</scope>
    <source>
        <strain evidence="3 4">CGMCC 1.10972</strain>
    </source>
</reference>
<dbReference type="AlphaFoldDB" id="A0A1W2DNN5"/>
<feature type="binding site" evidence="2">
    <location>
        <begin position="25"/>
        <end position="32"/>
    </location>
    <ligand>
        <name>substrate</name>
    </ligand>
</feature>